<comment type="caution">
    <text evidence="1">The sequence shown here is derived from an EMBL/GenBank/DDBJ whole genome shotgun (WGS) entry which is preliminary data.</text>
</comment>
<dbReference type="AlphaFoldDB" id="U2RYG5"/>
<dbReference type="Proteomes" id="UP000016605">
    <property type="component" value="Unassembled WGS sequence"/>
</dbReference>
<evidence type="ECO:0000313" key="2">
    <source>
        <dbReference type="Proteomes" id="UP000016605"/>
    </source>
</evidence>
<organism evidence="1 2">
    <name type="scientific">Leifsonia aquatica ATCC 14665</name>
    <dbReference type="NCBI Taxonomy" id="1358026"/>
    <lineage>
        <taxon>Bacteria</taxon>
        <taxon>Bacillati</taxon>
        <taxon>Actinomycetota</taxon>
        <taxon>Actinomycetes</taxon>
        <taxon>Micrococcales</taxon>
        <taxon>Microbacteriaceae</taxon>
        <taxon>Leifsonia</taxon>
    </lineage>
</organism>
<dbReference type="HOGENOM" id="CLU_3185334_0_0_11"/>
<evidence type="ECO:0000313" key="1">
    <source>
        <dbReference type="EMBL" id="ERK73549.1"/>
    </source>
</evidence>
<gene>
    <name evidence="1" type="ORF">N136_00107</name>
</gene>
<accession>U2RYG5</accession>
<dbReference type="EMBL" id="AWVQ01000009">
    <property type="protein sequence ID" value="ERK73549.1"/>
    <property type="molecule type" value="Genomic_DNA"/>
</dbReference>
<name>U2RYG5_LEIAQ</name>
<sequence length="46" mass="5169">MAWLHARFRRDILQVSVADGVSGVVDELIPNRPLEVIDHGDRDSGR</sequence>
<reference evidence="1 2" key="1">
    <citation type="submission" date="2013-08" db="EMBL/GenBank/DDBJ databases">
        <authorList>
            <person name="Weinstock G."/>
            <person name="Sodergren E."/>
            <person name="Wylie T."/>
            <person name="Fulton L."/>
            <person name="Fulton R."/>
            <person name="Fronick C."/>
            <person name="O'Laughlin M."/>
            <person name="Godfrey J."/>
            <person name="Miner T."/>
            <person name="Herter B."/>
            <person name="Appelbaum E."/>
            <person name="Cordes M."/>
            <person name="Lek S."/>
            <person name="Wollam A."/>
            <person name="Pepin K.H."/>
            <person name="Palsikar V.B."/>
            <person name="Mitreva M."/>
            <person name="Wilson R.K."/>
        </authorList>
    </citation>
    <scope>NUCLEOTIDE SEQUENCE [LARGE SCALE GENOMIC DNA]</scope>
    <source>
        <strain evidence="1 2">ATCC 14665</strain>
    </source>
</reference>
<protein>
    <submittedName>
        <fullName evidence="1">Uncharacterized protein</fullName>
    </submittedName>
</protein>
<proteinExistence type="predicted"/>